<feature type="domain" description="N-acetyltransferase" evidence="1">
    <location>
        <begin position="14"/>
        <end position="191"/>
    </location>
</feature>
<dbReference type="RefSeq" id="WP_284241175.1">
    <property type="nucleotide sequence ID" value="NZ_BSSQ01000018.1"/>
</dbReference>
<proteinExistence type="predicted"/>
<gene>
    <name evidence="2" type="ORF">MU1_47630</name>
</gene>
<organism evidence="2 3">
    <name type="scientific">Paenibacillus glycanilyticus</name>
    <dbReference type="NCBI Taxonomy" id="126569"/>
    <lineage>
        <taxon>Bacteria</taxon>
        <taxon>Bacillati</taxon>
        <taxon>Bacillota</taxon>
        <taxon>Bacilli</taxon>
        <taxon>Bacillales</taxon>
        <taxon>Paenibacillaceae</taxon>
        <taxon>Paenibacillus</taxon>
    </lineage>
</organism>
<dbReference type="PROSITE" id="PS51186">
    <property type="entry name" value="GNAT"/>
    <property type="match status" value="1"/>
</dbReference>
<protein>
    <submittedName>
        <fullName evidence="2">N-acetyltransferase</fullName>
    </submittedName>
</protein>
<accession>A0ABQ6GN34</accession>
<dbReference type="PANTHER" id="PTHR43610:SF1">
    <property type="entry name" value="N-ACETYLTRANSFERASE DOMAIN-CONTAINING PROTEIN"/>
    <property type="match status" value="1"/>
</dbReference>
<dbReference type="Proteomes" id="UP001157114">
    <property type="component" value="Unassembled WGS sequence"/>
</dbReference>
<dbReference type="SUPFAM" id="SSF55729">
    <property type="entry name" value="Acyl-CoA N-acyltransferases (Nat)"/>
    <property type="match status" value="1"/>
</dbReference>
<dbReference type="InterPro" id="IPR016181">
    <property type="entry name" value="Acyl_CoA_acyltransferase"/>
</dbReference>
<dbReference type="EMBL" id="BSSQ01000018">
    <property type="protein sequence ID" value="GLX70417.1"/>
    <property type="molecule type" value="Genomic_DNA"/>
</dbReference>
<evidence type="ECO:0000313" key="3">
    <source>
        <dbReference type="Proteomes" id="UP001157114"/>
    </source>
</evidence>
<reference evidence="2 3" key="1">
    <citation type="submission" date="2023-03" db="EMBL/GenBank/DDBJ databases">
        <title>Draft genome sequence of the bacteria which degrade cell wall of Tricholomamatutake.</title>
        <authorList>
            <person name="Konishi Y."/>
            <person name="Fukuta Y."/>
            <person name="Shirasaka N."/>
        </authorList>
    </citation>
    <scope>NUCLEOTIDE SEQUENCE [LARGE SCALE GENOMIC DNA]</scope>
    <source>
        <strain evidence="3">mu1</strain>
    </source>
</reference>
<keyword evidence="3" id="KW-1185">Reference proteome</keyword>
<evidence type="ECO:0000313" key="2">
    <source>
        <dbReference type="EMBL" id="GLX70417.1"/>
    </source>
</evidence>
<dbReference type="InterPro" id="IPR000182">
    <property type="entry name" value="GNAT_dom"/>
</dbReference>
<evidence type="ECO:0000259" key="1">
    <source>
        <dbReference type="PROSITE" id="PS51186"/>
    </source>
</evidence>
<dbReference type="PANTHER" id="PTHR43610">
    <property type="entry name" value="BLL6696 PROTEIN"/>
    <property type="match status" value="1"/>
</dbReference>
<name>A0ABQ6GN34_9BACL</name>
<dbReference type="Gene3D" id="3.40.630.30">
    <property type="match status" value="1"/>
</dbReference>
<dbReference type="Pfam" id="PF13302">
    <property type="entry name" value="Acetyltransf_3"/>
    <property type="match status" value="1"/>
</dbReference>
<comment type="caution">
    <text evidence="2">The sequence shown here is derived from an EMBL/GenBank/DDBJ whole genome shotgun (WGS) entry which is preliminary data.</text>
</comment>
<sequence>MKFRTDLVLDNSKAIMLPLQAEHVKELASLLSNPKVWELTWRKNNTEQAIASALDLALANREAGTQLPFAIIDRSSGRLAGTTRLGDLDVANKNVEIGWSWIAPDFWGSGINTACKLLLLQYAFEELGVIRVQFTASGSNTRSLKALDKIGAVKEGVLRRQRLDATDGGAVHDNVFYSILDNEWPMVKERLLRMVGDSN</sequence>